<evidence type="ECO:0000313" key="1">
    <source>
        <dbReference type="EMBL" id="MBW0583826.1"/>
    </source>
</evidence>
<keyword evidence="2" id="KW-1185">Reference proteome</keyword>
<comment type="caution">
    <text evidence="1">The sequence shown here is derived from an EMBL/GenBank/DDBJ whole genome shotgun (WGS) entry which is preliminary data.</text>
</comment>
<name>A0A9Q3KPF6_9BASI</name>
<dbReference type="EMBL" id="AVOT02116117">
    <property type="protein sequence ID" value="MBW0583826.1"/>
    <property type="molecule type" value="Genomic_DNA"/>
</dbReference>
<organism evidence="1 2">
    <name type="scientific">Austropuccinia psidii MF-1</name>
    <dbReference type="NCBI Taxonomy" id="1389203"/>
    <lineage>
        <taxon>Eukaryota</taxon>
        <taxon>Fungi</taxon>
        <taxon>Dikarya</taxon>
        <taxon>Basidiomycota</taxon>
        <taxon>Pucciniomycotina</taxon>
        <taxon>Pucciniomycetes</taxon>
        <taxon>Pucciniales</taxon>
        <taxon>Sphaerophragmiaceae</taxon>
        <taxon>Austropuccinia</taxon>
    </lineage>
</organism>
<reference evidence="1" key="1">
    <citation type="submission" date="2021-03" db="EMBL/GenBank/DDBJ databases">
        <title>Draft genome sequence of rust myrtle Austropuccinia psidii MF-1, a brazilian biotype.</title>
        <authorList>
            <person name="Quecine M.C."/>
            <person name="Pachon D.M.R."/>
            <person name="Bonatelli M.L."/>
            <person name="Correr F.H."/>
            <person name="Franceschini L.M."/>
            <person name="Leite T.F."/>
            <person name="Margarido G.R.A."/>
            <person name="Almeida C.A."/>
            <person name="Ferrarezi J.A."/>
            <person name="Labate C.A."/>
        </authorList>
    </citation>
    <scope>NUCLEOTIDE SEQUENCE</scope>
    <source>
        <strain evidence="1">MF-1</strain>
    </source>
</reference>
<evidence type="ECO:0000313" key="2">
    <source>
        <dbReference type="Proteomes" id="UP000765509"/>
    </source>
</evidence>
<accession>A0A9Q3KPF6</accession>
<dbReference type="Proteomes" id="UP000765509">
    <property type="component" value="Unassembled WGS sequence"/>
</dbReference>
<dbReference type="OrthoDB" id="2507637at2759"/>
<proteinExistence type="predicted"/>
<sequence>MNLRGIGGHCTSIVGLAEFTPITLVTGEERNIHLFVARGAVHTVLGRPFLADNNIRLDFSQHKGKIFSYIEPDGRILCLLICSPQKVGWREDPPAGMETCAVSKLEYWQELPKENELSPKNQENFEENSHQVLDSGEVKDSKDKVKIHEELAQINTEYFNLKLKEENSPGTLASRKENGNTCSQISQAIKSYNFKNPEDIKRKTLTKLISPLKALKSLSKGIFKNNWKSSIKPVIIIVSVTSESKGLSS</sequence>
<protein>
    <submittedName>
        <fullName evidence="1">Uncharacterized protein</fullName>
    </submittedName>
</protein>
<gene>
    <name evidence="1" type="ORF">O181_123541</name>
</gene>
<dbReference type="AlphaFoldDB" id="A0A9Q3KPF6"/>